<keyword evidence="5" id="KW-0576">Peroxisome</keyword>
<evidence type="ECO:0000256" key="5">
    <source>
        <dbReference type="ARBA" id="ARBA00023140"/>
    </source>
</evidence>
<comment type="subunit">
    <text evidence="3">Homodimer.</text>
</comment>
<dbReference type="AlphaFoldDB" id="A0AAW1TJ73"/>
<dbReference type="Gene3D" id="3.30.465.10">
    <property type="match status" value="1"/>
</dbReference>
<evidence type="ECO:0000256" key="4">
    <source>
        <dbReference type="ARBA" id="ARBA00023002"/>
    </source>
</evidence>
<name>A0AAW1TJ73_9CUCU</name>
<reference evidence="7 8" key="1">
    <citation type="submission" date="2023-03" db="EMBL/GenBank/DDBJ databases">
        <title>Genome insight into feeding habits of ladybird beetles.</title>
        <authorList>
            <person name="Li H.-S."/>
            <person name="Huang Y.-H."/>
            <person name="Pang H."/>
        </authorList>
    </citation>
    <scope>NUCLEOTIDE SEQUENCE [LARGE SCALE GENOMIC DNA]</scope>
    <source>
        <strain evidence="7">SYSU_2023b</strain>
        <tissue evidence="7">Whole body</tissue>
    </source>
</reference>
<dbReference type="GO" id="GO:0071949">
    <property type="term" value="F:FAD binding"/>
    <property type="evidence" value="ECO:0007669"/>
    <property type="project" value="InterPro"/>
</dbReference>
<accession>A0AAW1TJ73</accession>
<dbReference type="Proteomes" id="UP001431783">
    <property type="component" value="Unassembled WGS sequence"/>
</dbReference>
<dbReference type="GO" id="GO:0016491">
    <property type="term" value="F:oxidoreductase activity"/>
    <property type="evidence" value="ECO:0007669"/>
    <property type="project" value="UniProtKB-KW"/>
</dbReference>
<evidence type="ECO:0000259" key="6">
    <source>
        <dbReference type="PROSITE" id="PS51387"/>
    </source>
</evidence>
<dbReference type="FunFam" id="3.30.43.10:FF:000011">
    <property type="entry name" value="D-lactate dehydrogenase (Cytochrome)"/>
    <property type="match status" value="1"/>
</dbReference>
<sequence>MDVLHVIYFFIIIRVPVFGKTLIHMEYEKRRFEKEDTDESSYPEEDTDDELEHRKRLSNILLEGKCSEVNSQLLPDLIQEIYEAKDSNADLKCVREIWDIHKTEVGKENLKEESLKYFEGYFQKVPNADVAMLASRKDADSTFFGKLKNLRKHDTAVIMAGLTYTHEKNFYVNHTNINQLYALHCGTSQHVLPGISDEDYTLISGEVFNSLYPCSLRRLRWFLNKMMKSSVHGPPQIWNADIIEKLGLLLLTLLPHELRSVRPDALVKISPSVIAQMDMKLIRALSSEQRQKLNFPAFLAYKRRYLKMNTALKRLFLTPRWTYQRSTYATLPELTKDRYPNVKRANFEYINQSHLNFFTDLLGSNRVITDEADCLPYNTDWIKTNRGQSSCVLKPRTSAEVSALLKFCNDNNLAVCPQGGNTGLVGGSVPVFDEIVVSTSLMNNIINLDELSGVLTCEAGCILENLEDYLTERNLMMPLDLGAKGSCQIGGNVSTNAGGLRLLRYGNLQGTVLGLEAVTASGEILDCLSSLKKDNTGFHLKHLFIGSEGSLGIVTKVAIQCPPKPKAVNLAFLGLESFENILEVFKRSKQGVGEIWHHVR</sequence>
<keyword evidence="8" id="KW-1185">Reference proteome</keyword>
<dbReference type="SUPFAM" id="SSF56176">
    <property type="entry name" value="FAD-binding/transporter-associated domain-like"/>
    <property type="match status" value="1"/>
</dbReference>
<dbReference type="EMBL" id="JARQZJ010000001">
    <property type="protein sequence ID" value="KAK9869498.1"/>
    <property type="molecule type" value="Genomic_DNA"/>
</dbReference>
<evidence type="ECO:0000256" key="3">
    <source>
        <dbReference type="ARBA" id="ARBA00011738"/>
    </source>
</evidence>
<comment type="cofactor">
    <cofactor evidence="1">
        <name>FAD</name>
        <dbReference type="ChEBI" id="CHEBI:57692"/>
    </cofactor>
</comment>
<dbReference type="PROSITE" id="PS51387">
    <property type="entry name" value="FAD_PCMH"/>
    <property type="match status" value="1"/>
</dbReference>
<proteinExistence type="predicted"/>
<dbReference type="GO" id="GO:0005777">
    <property type="term" value="C:peroxisome"/>
    <property type="evidence" value="ECO:0007669"/>
    <property type="project" value="UniProtKB-SubCell"/>
</dbReference>
<dbReference type="Pfam" id="PF01565">
    <property type="entry name" value="FAD_binding_4"/>
    <property type="match status" value="1"/>
</dbReference>
<comment type="caution">
    <text evidence="7">The sequence shown here is derived from an EMBL/GenBank/DDBJ whole genome shotgun (WGS) entry which is preliminary data.</text>
</comment>
<feature type="domain" description="FAD-binding PCMH-type" evidence="6">
    <location>
        <begin position="385"/>
        <end position="564"/>
    </location>
</feature>
<protein>
    <recommendedName>
        <fullName evidence="6">FAD-binding PCMH-type domain-containing protein</fullName>
    </recommendedName>
</protein>
<dbReference type="PANTHER" id="PTHR43716">
    <property type="entry name" value="D-2-HYDROXYGLUTARATE DEHYDROGENASE, MITOCHONDRIAL"/>
    <property type="match status" value="1"/>
</dbReference>
<dbReference type="InterPro" id="IPR051264">
    <property type="entry name" value="FAD-oxidored/transferase_4"/>
</dbReference>
<organism evidence="7 8">
    <name type="scientific">Henosepilachna vigintioctopunctata</name>
    <dbReference type="NCBI Taxonomy" id="420089"/>
    <lineage>
        <taxon>Eukaryota</taxon>
        <taxon>Metazoa</taxon>
        <taxon>Ecdysozoa</taxon>
        <taxon>Arthropoda</taxon>
        <taxon>Hexapoda</taxon>
        <taxon>Insecta</taxon>
        <taxon>Pterygota</taxon>
        <taxon>Neoptera</taxon>
        <taxon>Endopterygota</taxon>
        <taxon>Coleoptera</taxon>
        <taxon>Polyphaga</taxon>
        <taxon>Cucujiformia</taxon>
        <taxon>Coccinelloidea</taxon>
        <taxon>Coccinellidae</taxon>
        <taxon>Epilachninae</taxon>
        <taxon>Epilachnini</taxon>
        <taxon>Henosepilachna</taxon>
    </lineage>
</organism>
<dbReference type="InterPro" id="IPR016167">
    <property type="entry name" value="FAD-bd_PCMH_sub1"/>
</dbReference>
<keyword evidence="4" id="KW-0560">Oxidoreductase</keyword>
<dbReference type="InterPro" id="IPR016169">
    <property type="entry name" value="FAD-bd_PCMH_sub2"/>
</dbReference>
<evidence type="ECO:0000313" key="7">
    <source>
        <dbReference type="EMBL" id="KAK9869498.1"/>
    </source>
</evidence>
<evidence type="ECO:0000256" key="1">
    <source>
        <dbReference type="ARBA" id="ARBA00001974"/>
    </source>
</evidence>
<evidence type="ECO:0000256" key="2">
    <source>
        <dbReference type="ARBA" id="ARBA00004275"/>
    </source>
</evidence>
<dbReference type="InterPro" id="IPR016166">
    <property type="entry name" value="FAD-bd_PCMH"/>
</dbReference>
<evidence type="ECO:0000313" key="8">
    <source>
        <dbReference type="Proteomes" id="UP001431783"/>
    </source>
</evidence>
<dbReference type="FunFam" id="3.30.465.10:FF:000001">
    <property type="entry name" value="D-2-hydroxyglutarate dehydrogenase, mitochondrial"/>
    <property type="match status" value="1"/>
</dbReference>
<dbReference type="PANTHER" id="PTHR43716:SF1">
    <property type="entry name" value="D-2-HYDROXYGLUTARATE DEHYDROGENASE, MITOCHONDRIAL"/>
    <property type="match status" value="1"/>
</dbReference>
<dbReference type="GO" id="GO:0005739">
    <property type="term" value="C:mitochondrion"/>
    <property type="evidence" value="ECO:0007669"/>
    <property type="project" value="TreeGrafter"/>
</dbReference>
<gene>
    <name evidence="7" type="ORF">WA026_003251</name>
</gene>
<dbReference type="InterPro" id="IPR006094">
    <property type="entry name" value="Oxid_FAD_bind_N"/>
</dbReference>
<dbReference type="InterPro" id="IPR036318">
    <property type="entry name" value="FAD-bd_PCMH-like_sf"/>
</dbReference>
<dbReference type="Gene3D" id="3.30.43.10">
    <property type="entry name" value="Uridine Diphospho-n-acetylenolpyruvylglucosamine Reductase, domain 2"/>
    <property type="match status" value="1"/>
</dbReference>
<comment type="subcellular location">
    <subcellularLocation>
        <location evidence="2">Peroxisome</location>
    </subcellularLocation>
</comment>